<dbReference type="InterPro" id="IPR036890">
    <property type="entry name" value="HATPase_C_sf"/>
</dbReference>
<dbReference type="PANTHER" id="PTHR45436">
    <property type="entry name" value="SENSOR HISTIDINE KINASE YKOH"/>
    <property type="match status" value="1"/>
</dbReference>
<keyword evidence="7 18" id="KW-0808">Transferase</keyword>
<dbReference type="InterPro" id="IPR003660">
    <property type="entry name" value="HAMP_dom"/>
</dbReference>
<dbReference type="InterPro" id="IPR005467">
    <property type="entry name" value="His_kinase_dom"/>
</dbReference>
<keyword evidence="9" id="KW-0547">Nucleotide-binding</keyword>
<dbReference type="CDD" id="cd06225">
    <property type="entry name" value="HAMP"/>
    <property type="match status" value="1"/>
</dbReference>
<dbReference type="SUPFAM" id="SSF55874">
    <property type="entry name" value="ATPase domain of HSP90 chaperone/DNA topoisomerase II/histidine kinase"/>
    <property type="match status" value="1"/>
</dbReference>
<dbReference type="GO" id="GO:0004673">
    <property type="term" value="F:protein histidine kinase activity"/>
    <property type="evidence" value="ECO:0007669"/>
    <property type="project" value="UniProtKB-EC"/>
</dbReference>
<dbReference type="InterPro" id="IPR006290">
    <property type="entry name" value="CztS_silS_copS"/>
</dbReference>
<evidence type="ECO:0000256" key="12">
    <source>
        <dbReference type="ARBA" id="ARBA00022989"/>
    </source>
</evidence>
<evidence type="ECO:0000256" key="1">
    <source>
        <dbReference type="ARBA" id="ARBA00000085"/>
    </source>
</evidence>
<dbReference type="InterPro" id="IPR003661">
    <property type="entry name" value="HisK_dim/P_dom"/>
</dbReference>
<evidence type="ECO:0000256" key="10">
    <source>
        <dbReference type="ARBA" id="ARBA00022777"/>
    </source>
</evidence>
<keyword evidence="11" id="KW-0067">ATP-binding</keyword>
<comment type="subcellular location">
    <subcellularLocation>
        <location evidence="2">Cell inner membrane</location>
    </subcellularLocation>
</comment>
<dbReference type="SMART" id="SM00387">
    <property type="entry name" value="HATPase_c"/>
    <property type="match status" value="1"/>
</dbReference>
<dbReference type="InterPro" id="IPR036097">
    <property type="entry name" value="HisK_dim/P_sf"/>
</dbReference>
<evidence type="ECO:0000256" key="5">
    <source>
        <dbReference type="ARBA" id="ARBA00022519"/>
    </source>
</evidence>
<keyword evidence="14 15" id="KW-0472">Membrane</keyword>
<dbReference type="Gene3D" id="6.10.340.10">
    <property type="match status" value="1"/>
</dbReference>
<evidence type="ECO:0000256" key="15">
    <source>
        <dbReference type="SAM" id="Phobius"/>
    </source>
</evidence>
<evidence type="ECO:0000256" key="9">
    <source>
        <dbReference type="ARBA" id="ARBA00022741"/>
    </source>
</evidence>
<dbReference type="Pfam" id="PF02518">
    <property type="entry name" value="HATPase_c"/>
    <property type="match status" value="1"/>
</dbReference>
<dbReference type="RefSeq" id="WP_207165296.1">
    <property type="nucleotide sequence ID" value="NZ_CP071382.1"/>
</dbReference>
<dbReference type="EC" id="2.7.13.3" evidence="3"/>
<evidence type="ECO:0000313" key="19">
    <source>
        <dbReference type="Proteomes" id="UP000663651"/>
    </source>
</evidence>
<dbReference type="Pfam" id="PF00512">
    <property type="entry name" value="HisKA"/>
    <property type="match status" value="1"/>
</dbReference>
<evidence type="ECO:0000313" key="18">
    <source>
        <dbReference type="EMBL" id="QSV47239.1"/>
    </source>
</evidence>
<evidence type="ECO:0000256" key="4">
    <source>
        <dbReference type="ARBA" id="ARBA00022475"/>
    </source>
</evidence>
<dbReference type="SUPFAM" id="SSF47384">
    <property type="entry name" value="Homodimeric domain of signal transducing histidine kinase"/>
    <property type="match status" value="1"/>
</dbReference>
<evidence type="ECO:0000256" key="11">
    <source>
        <dbReference type="ARBA" id="ARBA00022840"/>
    </source>
</evidence>
<keyword evidence="12 15" id="KW-1133">Transmembrane helix</keyword>
<dbReference type="EMBL" id="CP071382">
    <property type="protein sequence ID" value="QSV47239.1"/>
    <property type="molecule type" value="Genomic_DNA"/>
</dbReference>
<protein>
    <recommendedName>
        <fullName evidence="3">histidine kinase</fullName>
        <ecNumber evidence="3">2.7.13.3</ecNumber>
    </recommendedName>
</protein>
<feature type="transmembrane region" description="Helical" evidence="15">
    <location>
        <begin position="20"/>
        <end position="44"/>
    </location>
</feature>
<evidence type="ECO:0000256" key="8">
    <source>
        <dbReference type="ARBA" id="ARBA00022692"/>
    </source>
</evidence>
<feature type="domain" description="Histidine kinase" evidence="16">
    <location>
        <begin position="262"/>
        <end position="473"/>
    </location>
</feature>
<name>A0ABX7Q799_9BACT</name>
<keyword evidence="19" id="KW-1185">Reference proteome</keyword>
<evidence type="ECO:0000256" key="13">
    <source>
        <dbReference type="ARBA" id="ARBA00023012"/>
    </source>
</evidence>
<keyword evidence="6" id="KW-0597">Phosphoprotein</keyword>
<dbReference type="PANTHER" id="PTHR45436:SF3">
    <property type="entry name" value="SENSOR HISTIDINE KINASE HPRS"/>
    <property type="match status" value="1"/>
</dbReference>
<dbReference type="SMART" id="SM00304">
    <property type="entry name" value="HAMP"/>
    <property type="match status" value="1"/>
</dbReference>
<reference evidence="18 19" key="1">
    <citation type="submission" date="2021-03" db="EMBL/GenBank/DDBJ databases">
        <title>Geobacter metallireducens gen. nov. sp. nov., a microorganism capable of coupling the complete oxidation of organic compounds to the reduction of iron and other metals.</title>
        <authorList>
            <person name="Li Y."/>
        </authorList>
    </citation>
    <scope>NUCLEOTIDE SEQUENCE [LARGE SCALE GENOMIC DNA]</scope>
    <source>
        <strain evidence="18 19">Jerry-YX</strain>
    </source>
</reference>
<evidence type="ECO:0000256" key="2">
    <source>
        <dbReference type="ARBA" id="ARBA00004533"/>
    </source>
</evidence>
<accession>A0ABX7Q799</accession>
<keyword evidence="10 18" id="KW-0418">Kinase</keyword>
<evidence type="ECO:0000256" key="14">
    <source>
        <dbReference type="ARBA" id="ARBA00023136"/>
    </source>
</evidence>
<dbReference type="InterPro" id="IPR050428">
    <property type="entry name" value="TCS_sensor_his_kinase"/>
</dbReference>
<evidence type="ECO:0000256" key="3">
    <source>
        <dbReference type="ARBA" id="ARBA00012438"/>
    </source>
</evidence>
<dbReference type="PROSITE" id="PS50109">
    <property type="entry name" value="HIS_KIN"/>
    <property type="match status" value="1"/>
</dbReference>
<evidence type="ECO:0000256" key="6">
    <source>
        <dbReference type="ARBA" id="ARBA00022553"/>
    </source>
</evidence>
<gene>
    <name evidence="18" type="ORF">JZM60_08260</name>
</gene>
<evidence type="ECO:0000259" key="16">
    <source>
        <dbReference type="PROSITE" id="PS50109"/>
    </source>
</evidence>
<dbReference type="NCBIfam" id="TIGR01386">
    <property type="entry name" value="cztS_silS_copS"/>
    <property type="match status" value="1"/>
</dbReference>
<dbReference type="InterPro" id="IPR003594">
    <property type="entry name" value="HATPase_dom"/>
</dbReference>
<dbReference type="Gene3D" id="3.30.565.10">
    <property type="entry name" value="Histidine kinase-like ATPase, C-terminal domain"/>
    <property type="match status" value="1"/>
</dbReference>
<dbReference type="Proteomes" id="UP000663651">
    <property type="component" value="Chromosome"/>
</dbReference>
<feature type="domain" description="HAMP" evidence="17">
    <location>
        <begin position="201"/>
        <end position="254"/>
    </location>
</feature>
<organism evidence="18 19">
    <name type="scientific">Geobacter benzoatilyticus</name>
    <dbReference type="NCBI Taxonomy" id="2815309"/>
    <lineage>
        <taxon>Bacteria</taxon>
        <taxon>Pseudomonadati</taxon>
        <taxon>Thermodesulfobacteriota</taxon>
        <taxon>Desulfuromonadia</taxon>
        <taxon>Geobacterales</taxon>
        <taxon>Geobacteraceae</taxon>
        <taxon>Geobacter</taxon>
    </lineage>
</organism>
<dbReference type="PROSITE" id="PS50885">
    <property type="entry name" value="HAMP"/>
    <property type="match status" value="1"/>
</dbReference>
<keyword evidence="5" id="KW-0997">Cell inner membrane</keyword>
<evidence type="ECO:0000256" key="7">
    <source>
        <dbReference type="ARBA" id="ARBA00022679"/>
    </source>
</evidence>
<comment type="catalytic activity">
    <reaction evidence="1">
        <text>ATP + protein L-histidine = ADP + protein N-phospho-L-histidine.</text>
        <dbReference type="EC" id="2.7.13.3"/>
    </reaction>
</comment>
<dbReference type="SMART" id="SM00388">
    <property type="entry name" value="HisKA"/>
    <property type="match status" value="1"/>
</dbReference>
<keyword evidence="13" id="KW-0902">Two-component regulatory system</keyword>
<dbReference type="Gene3D" id="1.10.287.130">
    <property type="match status" value="1"/>
</dbReference>
<evidence type="ECO:0000259" key="17">
    <source>
        <dbReference type="PROSITE" id="PS50885"/>
    </source>
</evidence>
<keyword evidence="4" id="KW-1003">Cell membrane</keyword>
<keyword evidence="8 15" id="KW-0812">Transmembrane</keyword>
<dbReference type="PRINTS" id="PR00344">
    <property type="entry name" value="BCTRLSENSOR"/>
</dbReference>
<sequence length="473" mass="52303">MSLNNRPNPRHGTLSLTARLTILSTLATTGVLLFAIIFQFLALVNDLDFEDNDFIIEKIRVIEGIINRYPDATSHLEQEVHWEGAMREDTRYLVRIIDNRGDVVMETERMDRIAPPGVFPRPAKDTHAIGRGKKITGPKHRVYLVNSAWAGSENRTSSRLIQMALDVTEEEALVDGYKQKMGFVFLAGLCLSAALSAVVMRRGLRPLAELTDAADRIDVTTLNERIDSRVWPRELARFAAAFDGMLNRLQNSFDRLADSSANLAHEIRTPINILRGEAEVALSRSRSVDEYRRIIESSLEEYERLSRLIDNILFLARTEQQIEPVPMDAGRELALLRDYYGTLAEEKGITISCTGGGSIVADPVLFQRAVGNLLSNAIRYTHDGGAITVALTRDDAGAARITITDTGIGIAPDELARVFDRFFRSSDARSTNPQGTGLGLAIVQSIMELHQGSVSIESEPGRGTSVTLIFPQG</sequence>
<proteinExistence type="predicted"/>
<dbReference type="InterPro" id="IPR004358">
    <property type="entry name" value="Sig_transdc_His_kin-like_C"/>
</dbReference>
<dbReference type="CDD" id="cd00082">
    <property type="entry name" value="HisKA"/>
    <property type="match status" value="1"/>
</dbReference>